<gene>
    <name evidence="17" type="primary">ND6</name>
</gene>
<name>H1UCF7_9TELE</name>
<keyword evidence="6 15" id="KW-0679">Respiratory chain</keyword>
<feature type="transmembrane region" description="Helical" evidence="15">
    <location>
        <begin position="91"/>
        <end position="110"/>
    </location>
</feature>
<reference evidence="17" key="1">
    <citation type="journal article" date="2013" name="PLoS ONE">
        <title>Mitogenomic evidence for an Indo-West Pacific origin of the Clupeoidei (Teleostei: Clupeiformes).</title>
        <authorList>
            <person name="Lavoue S."/>
            <person name="Miya M."/>
            <person name="Musikasinthorn P."/>
            <person name="Chen W.J."/>
            <person name="Nishida M."/>
        </authorList>
    </citation>
    <scope>NUCLEOTIDE SEQUENCE</scope>
</reference>
<keyword evidence="15" id="KW-0830">Ubiquinone</keyword>
<keyword evidence="12 15" id="KW-0496">Mitochondrion</keyword>
<organism evidence="17">
    <name type="scientific">Escualosa thoracata</name>
    <name type="common">white sardine</name>
    <dbReference type="NCBI Taxonomy" id="454032"/>
    <lineage>
        <taxon>Eukaryota</taxon>
        <taxon>Metazoa</taxon>
        <taxon>Chordata</taxon>
        <taxon>Craniata</taxon>
        <taxon>Vertebrata</taxon>
        <taxon>Euteleostomi</taxon>
        <taxon>Actinopterygii</taxon>
        <taxon>Neopterygii</taxon>
        <taxon>Teleostei</taxon>
        <taxon>Clupei</taxon>
        <taxon>Clupeiformes</taxon>
        <taxon>Clupeoidei</taxon>
        <taxon>Clupeidae</taxon>
        <taxon>Escualosa</taxon>
    </lineage>
</organism>
<dbReference type="PANTHER" id="PTHR11435">
    <property type="entry name" value="NADH UBIQUINONE OXIDOREDUCTASE SUBUNIT ND6"/>
    <property type="match status" value="1"/>
</dbReference>
<accession>H1UCF7</accession>
<evidence type="ECO:0000256" key="15">
    <source>
        <dbReference type="RuleBase" id="RU004430"/>
    </source>
</evidence>
<evidence type="ECO:0000256" key="10">
    <source>
        <dbReference type="ARBA" id="ARBA00022989"/>
    </source>
</evidence>
<comment type="catalytic activity">
    <reaction evidence="14 15">
        <text>a ubiquinone + NADH + 5 H(+)(in) = a ubiquinol + NAD(+) + 4 H(+)(out)</text>
        <dbReference type="Rhea" id="RHEA:29091"/>
        <dbReference type="Rhea" id="RHEA-COMP:9565"/>
        <dbReference type="Rhea" id="RHEA-COMP:9566"/>
        <dbReference type="ChEBI" id="CHEBI:15378"/>
        <dbReference type="ChEBI" id="CHEBI:16389"/>
        <dbReference type="ChEBI" id="CHEBI:17976"/>
        <dbReference type="ChEBI" id="CHEBI:57540"/>
        <dbReference type="ChEBI" id="CHEBI:57945"/>
        <dbReference type="EC" id="7.1.1.2"/>
    </reaction>
</comment>
<dbReference type="EMBL" id="AP011601">
    <property type="protein sequence ID" value="BAL43828.1"/>
    <property type="molecule type" value="Genomic_DNA"/>
</dbReference>
<dbReference type="GeneID" id="11540031"/>
<dbReference type="GO" id="GO:0031966">
    <property type="term" value="C:mitochondrial membrane"/>
    <property type="evidence" value="ECO:0007669"/>
    <property type="project" value="UniProtKB-SubCell"/>
</dbReference>
<comment type="function">
    <text evidence="15">Core subunit of the mitochondrial membrane respiratory chain NADH dehydrogenase (Complex I) which catalyzes electron transfer from NADH through the respiratory chain, using ubiquinone as an electron acceptor. Essential for the catalytic activity and assembly of complex I.</text>
</comment>
<keyword evidence="7 15" id="KW-0812">Transmembrane</keyword>
<dbReference type="RefSeq" id="YP_005088771.1">
    <property type="nucleotide sequence ID" value="NC_016706.1"/>
</dbReference>
<dbReference type="CTD" id="4541"/>
<keyword evidence="11 15" id="KW-0520">NAD</keyword>
<keyword evidence="16" id="KW-0732">Signal</keyword>
<evidence type="ECO:0000256" key="3">
    <source>
        <dbReference type="ARBA" id="ARBA00012944"/>
    </source>
</evidence>
<comment type="subcellular location">
    <subcellularLocation>
        <location evidence="1 15">Mitochondrion membrane</location>
        <topology evidence="1 15">Multi-pass membrane protein</topology>
    </subcellularLocation>
</comment>
<dbReference type="GO" id="GO:0008137">
    <property type="term" value="F:NADH dehydrogenase (ubiquinone) activity"/>
    <property type="evidence" value="ECO:0007669"/>
    <property type="project" value="UniProtKB-UniRule"/>
</dbReference>
<evidence type="ECO:0000256" key="4">
    <source>
        <dbReference type="ARBA" id="ARBA00021095"/>
    </source>
</evidence>
<evidence type="ECO:0000313" key="17">
    <source>
        <dbReference type="EMBL" id="BAL43828.1"/>
    </source>
</evidence>
<dbReference type="Pfam" id="PF00499">
    <property type="entry name" value="Oxidored_q3"/>
    <property type="match status" value="1"/>
</dbReference>
<evidence type="ECO:0000256" key="9">
    <source>
        <dbReference type="ARBA" id="ARBA00022982"/>
    </source>
</evidence>
<proteinExistence type="inferred from homology"/>
<feature type="transmembrane region" description="Helical" evidence="15">
    <location>
        <begin position="28"/>
        <end position="46"/>
    </location>
</feature>
<evidence type="ECO:0000256" key="1">
    <source>
        <dbReference type="ARBA" id="ARBA00004225"/>
    </source>
</evidence>
<evidence type="ECO:0000256" key="8">
    <source>
        <dbReference type="ARBA" id="ARBA00022967"/>
    </source>
</evidence>
<feature type="transmembrane region" description="Helical" evidence="15">
    <location>
        <begin position="53"/>
        <end position="71"/>
    </location>
</feature>
<dbReference type="AlphaFoldDB" id="H1UCF7"/>
<keyword evidence="9 15" id="KW-0249">Electron transport</keyword>
<protein>
    <recommendedName>
        <fullName evidence="4 15">NADH-ubiquinone oxidoreductase chain 6</fullName>
        <ecNumber evidence="3 15">7.1.1.2</ecNumber>
    </recommendedName>
</protein>
<geneLocation type="mitochondrion" evidence="17"/>
<keyword evidence="13 15" id="KW-0472">Membrane</keyword>
<dbReference type="InterPro" id="IPR050269">
    <property type="entry name" value="ComplexI_Subunit6"/>
</dbReference>
<keyword evidence="10 15" id="KW-1133">Transmembrane helix</keyword>
<keyword evidence="8 15" id="KW-1278">Translocase</keyword>
<feature type="signal peptide" evidence="16">
    <location>
        <begin position="1"/>
        <end position="18"/>
    </location>
</feature>
<sequence>MSYFLMAVVVLFLGGVLSVSSNPAPFFGAIGLMMCGAFCCLMLAIIGAPFLALILFLIYLGGMLVVFGYSAAFSSDPYPDTLGNASVFEHLAFYVMGLVVALIYVGPPIYKFGVGVVNVVKEFMVVRADMAGVATFYGVGGMMMLFCGWVLLLTLFVVLELIRGRSRGALRAP</sequence>
<dbReference type="InterPro" id="IPR001457">
    <property type="entry name" value="NADH_UbQ/plastoQ_OxRdtase_su6"/>
</dbReference>
<feature type="transmembrane region" description="Helical" evidence="15">
    <location>
        <begin position="131"/>
        <end position="159"/>
    </location>
</feature>
<evidence type="ECO:0000256" key="13">
    <source>
        <dbReference type="ARBA" id="ARBA00023136"/>
    </source>
</evidence>
<evidence type="ECO:0000256" key="2">
    <source>
        <dbReference type="ARBA" id="ARBA00005698"/>
    </source>
</evidence>
<comment type="similarity">
    <text evidence="2 15">Belongs to the complex I subunit 6 family.</text>
</comment>
<evidence type="ECO:0000256" key="14">
    <source>
        <dbReference type="ARBA" id="ARBA00049551"/>
    </source>
</evidence>
<keyword evidence="5 15" id="KW-0813">Transport</keyword>
<evidence type="ECO:0000256" key="6">
    <source>
        <dbReference type="ARBA" id="ARBA00022660"/>
    </source>
</evidence>
<evidence type="ECO:0000256" key="7">
    <source>
        <dbReference type="ARBA" id="ARBA00022692"/>
    </source>
</evidence>
<evidence type="ECO:0000256" key="16">
    <source>
        <dbReference type="SAM" id="SignalP"/>
    </source>
</evidence>
<evidence type="ECO:0000256" key="5">
    <source>
        <dbReference type="ARBA" id="ARBA00022448"/>
    </source>
</evidence>
<dbReference type="PANTHER" id="PTHR11435:SF1">
    <property type="entry name" value="NADH-UBIQUINONE OXIDOREDUCTASE CHAIN 6"/>
    <property type="match status" value="1"/>
</dbReference>
<evidence type="ECO:0000256" key="11">
    <source>
        <dbReference type="ARBA" id="ARBA00023027"/>
    </source>
</evidence>
<dbReference type="EC" id="7.1.1.2" evidence="3 15"/>
<evidence type="ECO:0000256" key="12">
    <source>
        <dbReference type="ARBA" id="ARBA00023128"/>
    </source>
</evidence>
<feature type="chain" id="PRO_5003554710" description="NADH-ubiquinone oxidoreductase chain 6" evidence="16">
    <location>
        <begin position="19"/>
        <end position="173"/>
    </location>
</feature>